<keyword evidence="1" id="KW-0677">Repeat</keyword>
<accession>A0A7G9S183</accession>
<feature type="domain" description="PRD" evidence="2">
    <location>
        <begin position="169"/>
        <end position="280"/>
    </location>
</feature>
<evidence type="ECO:0000256" key="1">
    <source>
        <dbReference type="ARBA" id="ARBA00022737"/>
    </source>
</evidence>
<dbReference type="InterPro" id="IPR050661">
    <property type="entry name" value="BglG_antiterminators"/>
</dbReference>
<feature type="domain" description="PRD" evidence="2">
    <location>
        <begin position="63"/>
        <end position="168"/>
    </location>
</feature>
<dbReference type="PANTHER" id="PTHR30185">
    <property type="entry name" value="CRYPTIC BETA-GLUCOSIDE BGL OPERON ANTITERMINATOR"/>
    <property type="match status" value="1"/>
</dbReference>
<keyword evidence="4" id="KW-1185">Reference proteome</keyword>
<sequence length="280" mass="32499">MKVSKVFNNNCIATLIDEQEVIVTGSGIGFQKKAGDDIDETRIEKTFKVMNNKLDEFEKLIKLIPIEYFELTRRIVEKANQDLKIELNDSITLALTDHIYYAVMRSREGIVLPGIFTDELKVFYPDETKVAHWARDEISMEFDADLPLDEVGYIAMHIVNARGSQPSYHAQETVFFLKEVIKIISEELNTEIDKDSIEYQRLTTHLKYLSKRIFGKDDASNMHGEDSELGLLIAAQFKDYDICIAKIASFVQQRFDYTLSREEKMYLTIHIHQIMKKQLR</sequence>
<gene>
    <name evidence="3" type="ORF">H9L01_04440</name>
</gene>
<dbReference type="Pfam" id="PF00874">
    <property type="entry name" value="PRD"/>
    <property type="match status" value="2"/>
</dbReference>
<dbReference type="PANTHER" id="PTHR30185:SF15">
    <property type="entry name" value="CRYPTIC BETA-GLUCOSIDE BGL OPERON ANTITERMINATOR"/>
    <property type="match status" value="1"/>
</dbReference>
<dbReference type="Pfam" id="PF03123">
    <property type="entry name" value="CAT_RBD"/>
    <property type="match status" value="1"/>
</dbReference>
<dbReference type="SUPFAM" id="SSF63520">
    <property type="entry name" value="PTS-regulatory domain, PRD"/>
    <property type="match status" value="2"/>
</dbReference>
<dbReference type="PROSITE" id="PS51372">
    <property type="entry name" value="PRD_2"/>
    <property type="match status" value="2"/>
</dbReference>
<dbReference type="RefSeq" id="WP_187534807.1">
    <property type="nucleotide sequence ID" value="NZ_CBCSHU010000003.1"/>
</dbReference>
<dbReference type="Proteomes" id="UP000515928">
    <property type="component" value="Chromosome"/>
</dbReference>
<dbReference type="InterPro" id="IPR036634">
    <property type="entry name" value="PRD_sf"/>
</dbReference>
<proteinExistence type="predicted"/>
<dbReference type="InterPro" id="IPR036650">
    <property type="entry name" value="CAT_RNA-bd_dom_sf"/>
</dbReference>
<evidence type="ECO:0000313" key="4">
    <source>
        <dbReference type="Proteomes" id="UP000515928"/>
    </source>
</evidence>
<dbReference type="SMART" id="SM01061">
    <property type="entry name" value="CAT_RBD"/>
    <property type="match status" value="1"/>
</dbReference>
<protein>
    <submittedName>
        <fullName evidence="3">PRD domain-containing protein</fullName>
    </submittedName>
</protein>
<dbReference type="EMBL" id="CP060715">
    <property type="protein sequence ID" value="QNN61608.1"/>
    <property type="molecule type" value="Genomic_DNA"/>
</dbReference>
<name>A0A7G9S183_9FIRM</name>
<dbReference type="SUPFAM" id="SSF50151">
    <property type="entry name" value="SacY-like RNA-binding domain"/>
    <property type="match status" value="1"/>
</dbReference>
<dbReference type="Gene3D" id="1.10.1790.10">
    <property type="entry name" value="PRD domain"/>
    <property type="match status" value="2"/>
</dbReference>
<evidence type="ECO:0000259" key="2">
    <source>
        <dbReference type="PROSITE" id="PS51372"/>
    </source>
</evidence>
<dbReference type="AlphaFoldDB" id="A0A7G9S183"/>
<dbReference type="GO" id="GO:0003723">
    <property type="term" value="F:RNA binding"/>
    <property type="evidence" value="ECO:0007669"/>
    <property type="project" value="InterPro"/>
</dbReference>
<dbReference type="KEGG" id="eio:H9L01_04440"/>
<dbReference type="GO" id="GO:0006355">
    <property type="term" value="P:regulation of DNA-templated transcription"/>
    <property type="evidence" value="ECO:0007669"/>
    <property type="project" value="InterPro"/>
</dbReference>
<dbReference type="InterPro" id="IPR011608">
    <property type="entry name" value="PRD"/>
</dbReference>
<dbReference type="Gene3D" id="2.30.24.10">
    <property type="entry name" value="CAT RNA-binding domain"/>
    <property type="match status" value="1"/>
</dbReference>
<dbReference type="InterPro" id="IPR004341">
    <property type="entry name" value="CAT_RNA-bd_dom"/>
</dbReference>
<evidence type="ECO:0000313" key="3">
    <source>
        <dbReference type="EMBL" id="QNN61608.1"/>
    </source>
</evidence>
<reference evidence="3 4" key="1">
    <citation type="submission" date="2020-08" db="EMBL/GenBank/DDBJ databases">
        <title>Genome sequence of Erysipelothrix inopinata DSM 15511T.</title>
        <authorList>
            <person name="Hyun D.-W."/>
            <person name="Bae J.-W."/>
        </authorList>
    </citation>
    <scope>NUCLEOTIDE SEQUENCE [LARGE SCALE GENOMIC DNA]</scope>
    <source>
        <strain evidence="3 4">DSM 15511</strain>
    </source>
</reference>
<organism evidence="3 4">
    <name type="scientific">Erysipelothrix inopinata</name>
    <dbReference type="NCBI Taxonomy" id="225084"/>
    <lineage>
        <taxon>Bacteria</taxon>
        <taxon>Bacillati</taxon>
        <taxon>Bacillota</taxon>
        <taxon>Erysipelotrichia</taxon>
        <taxon>Erysipelotrichales</taxon>
        <taxon>Erysipelotrichaceae</taxon>
        <taxon>Erysipelothrix</taxon>
    </lineage>
</organism>